<organism evidence="8 9">
    <name type="scientific">Thioalkalivibrio sulfidiphilus (strain HL-EbGR7)</name>
    <dbReference type="NCBI Taxonomy" id="396588"/>
    <lineage>
        <taxon>Bacteria</taxon>
        <taxon>Pseudomonadati</taxon>
        <taxon>Pseudomonadota</taxon>
        <taxon>Gammaproteobacteria</taxon>
        <taxon>Chromatiales</taxon>
        <taxon>Ectothiorhodospiraceae</taxon>
        <taxon>Thioalkalivibrio</taxon>
    </lineage>
</organism>
<dbReference type="Pfam" id="PF02465">
    <property type="entry name" value="FliD_N"/>
    <property type="match status" value="1"/>
</dbReference>
<evidence type="ECO:0000259" key="6">
    <source>
        <dbReference type="Pfam" id="PF02465"/>
    </source>
</evidence>
<dbReference type="GO" id="GO:0009424">
    <property type="term" value="C:bacterial-type flagellum hook"/>
    <property type="evidence" value="ECO:0007669"/>
    <property type="project" value="UniProtKB-UniRule"/>
</dbReference>
<dbReference type="PANTHER" id="PTHR30288">
    <property type="entry name" value="FLAGELLAR CAP/ASSEMBLY PROTEIN FLID"/>
    <property type="match status" value="1"/>
</dbReference>
<dbReference type="Pfam" id="PF07195">
    <property type="entry name" value="FliD_C"/>
    <property type="match status" value="1"/>
</dbReference>
<keyword evidence="3" id="KW-0175">Coiled coil</keyword>
<dbReference type="GO" id="GO:0009421">
    <property type="term" value="C:bacterial-type flagellum filament cap"/>
    <property type="evidence" value="ECO:0007669"/>
    <property type="project" value="InterPro"/>
</dbReference>
<evidence type="ECO:0000256" key="2">
    <source>
        <dbReference type="ARBA" id="ARBA00011255"/>
    </source>
</evidence>
<name>B8GT45_THISH</name>
<feature type="domain" description="Flagellar hook-associated protein 2 N-terminal" evidence="6">
    <location>
        <begin position="10"/>
        <end position="104"/>
    </location>
</feature>
<gene>
    <name evidence="8" type="ordered locus">Tgr7_1979</name>
</gene>
<dbReference type="InterPro" id="IPR010809">
    <property type="entry name" value="FliD_C"/>
</dbReference>
<keyword evidence="4 5" id="KW-0975">Bacterial flagellum</keyword>
<keyword evidence="5" id="KW-0964">Secreted</keyword>
<dbReference type="KEGG" id="tgr:Tgr7_1979"/>
<dbReference type="GO" id="GO:0071973">
    <property type="term" value="P:bacterial-type flagellum-dependent cell motility"/>
    <property type="evidence" value="ECO:0007669"/>
    <property type="project" value="TreeGrafter"/>
</dbReference>
<comment type="similarity">
    <text evidence="1 5">Belongs to the FliD family.</text>
</comment>
<evidence type="ECO:0000313" key="8">
    <source>
        <dbReference type="EMBL" id="ACL73060.1"/>
    </source>
</evidence>
<dbReference type="RefSeq" id="WP_012638539.1">
    <property type="nucleotide sequence ID" value="NC_011901.1"/>
</dbReference>
<keyword evidence="8" id="KW-0969">Cilium</keyword>
<dbReference type="GO" id="GO:0007155">
    <property type="term" value="P:cell adhesion"/>
    <property type="evidence" value="ECO:0007669"/>
    <property type="project" value="InterPro"/>
</dbReference>
<protein>
    <recommendedName>
        <fullName evidence="5">Flagellar hook-associated protein 2</fullName>
        <shortName evidence="5">HAP2</shortName>
    </recommendedName>
    <alternativeName>
        <fullName evidence="5">Flagellar cap protein</fullName>
    </alternativeName>
</protein>
<dbReference type="HOGENOM" id="CLU_015182_6_1_6"/>
<feature type="domain" description="Flagellar hook-associated protein 2 C-terminal" evidence="7">
    <location>
        <begin position="216"/>
        <end position="436"/>
    </location>
</feature>
<dbReference type="EMBL" id="CP001339">
    <property type="protein sequence ID" value="ACL73060.1"/>
    <property type="molecule type" value="Genomic_DNA"/>
</dbReference>
<reference evidence="8 9" key="1">
    <citation type="journal article" date="2011" name="Stand. Genomic Sci.">
        <title>Complete genome sequence of 'Thioalkalivibrio sulfidophilus' HL-EbGr7.</title>
        <authorList>
            <person name="Muyzer G."/>
            <person name="Sorokin D.Y."/>
            <person name="Mavromatis K."/>
            <person name="Lapidus A."/>
            <person name="Clum A."/>
            <person name="Ivanova N."/>
            <person name="Pati A."/>
            <person name="d'Haeseleer P."/>
            <person name="Woyke T."/>
            <person name="Kyrpides N.C."/>
        </authorList>
    </citation>
    <scope>NUCLEOTIDE SEQUENCE [LARGE SCALE GENOMIC DNA]</scope>
    <source>
        <strain evidence="8 9">HL-EbGR7</strain>
    </source>
</reference>
<accession>B8GT45</accession>
<evidence type="ECO:0000256" key="4">
    <source>
        <dbReference type="ARBA" id="ARBA00023143"/>
    </source>
</evidence>
<keyword evidence="9" id="KW-1185">Reference proteome</keyword>
<evidence type="ECO:0000259" key="7">
    <source>
        <dbReference type="Pfam" id="PF07195"/>
    </source>
</evidence>
<evidence type="ECO:0000256" key="3">
    <source>
        <dbReference type="ARBA" id="ARBA00023054"/>
    </source>
</evidence>
<dbReference type="Proteomes" id="UP000002383">
    <property type="component" value="Chromosome"/>
</dbReference>
<comment type="function">
    <text evidence="5">Required for morphogenesis and for the elongation of the flagellar filament by facilitating polymerization of the flagellin monomers at the tip of growing filament. Forms a capping structure, which prevents flagellin subunits (transported through the central channel of the flagellum) from leaking out without polymerization at the distal end.</text>
</comment>
<dbReference type="AlphaFoldDB" id="B8GT45"/>
<dbReference type="InterPro" id="IPR003481">
    <property type="entry name" value="FliD_N"/>
</dbReference>
<proteinExistence type="inferred from homology"/>
<dbReference type="eggNOG" id="COG1345">
    <property type="taxonomic scope" value="Bacteria"/>
</dbReference>
<evidence type="ECO:0000256" key="5">
    <source>
        <dbReference type="RuleBase" id="RU362066"/>
    </source>
</evidence>
<evidence type="ECO:0000313" key="9">
    <source>
        <dbReference type="Proteomes" id="UP000002383"/>
    </source>
</evidence>
<comment type="subunit">
    <text evidence="2 5">Homopentamer.</text>
</comment>
<dbReference type="InterPro" id="IPR040026">
    <property type="entry name" value="FliD"/>
</dbReference>
<keyword evidence="8" id="KW-0966">Cell projection</keyword>
<sequence length="458" mass="48111">MAISSLGIGSGLDLSALVNQLVAAERQPVESRLFRREANYQAQLSAFGSIKGGLSSLETALGKLVDLKEGRTASSSDNARLGVSAQESAFPGRYTVRVETLATAETRASLAFDDADTVVGSGSLSLQVGDGELVNITIDEDNNTLRGIRDAINASEAGVQASIINDGTGARLVLTSGTTGAANTINLTVSDDDGDDTDLSGLSRLASNNLDVVTAAGDAQAQINGLTVTSPSNTLDGAIEGLTLTLRGESEPGTSITVEVGKNRAAVRSAINEFVTAYNAVVDQVRELTRYNPETQQGAVLVGDSTLRGIRSRLSSGLLASGGEAGSQFTNLVNLGINSDRNGKLSLDSAALDRALDEDFQGAIGLLNEVSSGLRDTVKGFTETGGLLDARTDGLLTRIRDIDRQREVLDNRMEQFEARLVRQFGAMDALVGQLQNTSQYLSQQLGALNAMLNQNRNR</sequence>
<dbReference type="STRING" id="396588.Tgr7_1979"/>
<dbReference type="GO" id="GO:0005576">
    <property type="term" value="C:extracellular region"/>
    <property type="evidence" value="ECO:0007669"/>
    <property type="project" value="UniProtKB-SubCell"/>
</dbReference>
<dbReference type="PANTHER" id="PTHR30288:SF0">
    <property type="entry name" value="FLAGELLAR HOOK-ASSOCIATED PROTEIN 2"/>
    <property type="match status" value="1"/>
</dbReference>
<comment type="subcellular location">
    <subcellularLocation>
        <location evidence="5">Secreted</location>
    </subcellularLocation>
    <subcellularLocation>
        <location evidence="5">Bacterial flagellum</location>
    </subcellularLocation>
</comment>
<dbReference type="OrthoDB" id="5980200at2"/>
<keyword evidence="8" id="KW-0282">Flagellum</keyword>
<evidence type="ECO:0000256" key="1">
    <source>
        <dbReference type="ARBA" id="ARBA00009764"/>
    </source>
</evidence>